<reference evidence="1 2" key="1">
    <citation type="journal article" date="2016" name="Nat. Commun.">
        <title>Thousands of microbial genomes shed light on interconnected biogeochemical processes in an aquifer system.</title>
        <authorList>
            <person name="Anantharaman K."/>
            <person name="Brown C.T."/>
            <person name="Hug L.A."/>
            <person name="Sharon I."/>
            <person name="Castelle C.J."/>
            <person name="Probst A.J."/>
            <person name="Thomas B.C."/>
            <person name="Singh A."/>
            <person name="Wilkins M.J."/>
            <person name="Karaoz U."/>
            <person name="Brodie E.L."/>
            <person name="Williams K.H."/>
            <person name="Hubbard S.S."/>
            <person name="Banfield J.F."/>
        </authorList>
    </citation>
    <scope>NUCLEOTIDE SEQUENCE [LARGE SCALE GENOMIC DNA]</scope>
</reference>
<dbReference type="EMBL" id="MGGM01000028">
    <property type="protein sequence ID" value="OGM28513.1"/>
    <property type="molecule type" value="Genomic_DNA"/>
</dbReference>
<evidence type="ECO:0000313" key="1">
    <source>
        <dbReference type="EMBL" id="OGM28513.1"/>
    </source>
</evidence>
<accession>A0A1F7YML9</accession>
<sequence>MKILKYKNTRRALASFALLLGLFVLSYKANLFNVAAHTDMILQQLVLGGSQEAEVVCDGPIHFAPDPDNPTHLKVTCMADAPEPSPTPIPTATPNPDVIAIGGLGIGSGDGLEVGINLAAFNDLKTRATNGEFSRECSSAEHDPKKWHTLVNEEAGCHYDHHHGDDPNYVNDIFGEPGGWFGNSGQSISYPWQTFVLPADATRQQAMAQSGTEGQKENDLKHEGYFWVVRKDQPCDEKGYCVKDFRVQYHFHGTMDAAIKMHSMSAEIRACKDVNDPSTCGIVRTGGWVDHGQLLVMPTDKQCWIERNSNDDHTKYVVPLANDHQFGIGNFQLLIDEFRCHKELTASEISKGPKHTGGSAPNEWWIHGASDFRFQLLVFDPMSNVIKNGDGTINTNTYFCGMDQANCPWNQSVATMRIAYVLGVNSYFVQDYVKDGKAMLPLGKRYITRFGGINNSCTAPGLDCVPIEYNNLPLSVDPGKGLAGFSHKACENSSCPRVDHDITPTGQPSWISWFYRYADHH</sequence>
<gene>
    <name evidence="1" type="ORF">A2801_03645</name>
</gene>
<dbReference type="AlphaFoldDB" id="A0A1F7YML9"/>
<proteinExistence type="predicted"/>
<name>A0A1F7YML9_9BACT</name>
<organism evidence="1 2">
    <name type="scientific">Candidatus Woesebacteria bacterium RIFCSPHIGHO2_01_FULL_41_10</name>
    <dbReference type="NCBI Taxonomy" id="1802500"/>
    <lineage>
        <taxon>Bacteria</taxon>
        <taxon>Candidatus Woeseibacteriota</taxon>
    </lineage>
</organism>
<dbReference type="Proteomes" id="UP000177263">
    <property type="component" value="Unassembled WGS sequence"/>
</dbReference>
<evidence type="ECO:0000313" key="2">
    <source>
        <dbReference type="Proteomes" id="UP000177263"/>
    </source>
</evidence>
<protein>
    <submittedName>
        <fullName evidence="1">Uncharacterized protein</fullName>
    </submittedName>
</protein>
<comment type="caution">
    <text evidence="1">The sequence shown here is derived from an EMBL/GenBank/DDBJ whole genome shotgun (WGS) entry which is preliminary data.</text>
</comment>